<evidence type="ECO:0000313" key="5">
    <source>
        <dbReference type="Proteomes" id="UP001310022"/>
    </source>
</evidence>
<gene>
    <name evidence="4" type="ORF">PEDI_27680</name>
</gene>
<reference evidence="4 5" key="1">
    <citation type="submission" date="2021-12" db="EMBL/GenBank/DDBJ databases">
        <title>Genome sequencing of bacteria with rrn-lacking chromosome and rrn-plasmid.</title>
        <authorList>
            <person name="Anda M."/>
            <person name="Iwasaki W."/>
        </authorList>
    </citation>
    <scope>NUCLEOTIDE SEQUENCE [LARGE SCALE GENOMIC DNA]</scope>
    <source>
        <strain evidence="4 5">NBRC 15940</strain>
    </source>
</reference>
<feature type="coiled-coil region" evidence="1">
    <location>
        <begin position="254"/>
        <end position="281"/>
    </location>
</feature>
<evidence type="ECO:0000313" key="4">
    <source>
        <dbReference type="EMBL" id="GJM62216.1"/>
    </source>
</evidence>
<organism evidence="4 5">
    <name type="scientific">Persicobacter diffluens</name>
    <dbReference type="NCBI Taxonomy" id="981"/>
    <lineage>
        <taxon>Bacteria</taxon>
        <taxon>Pseudomonadati</taxon>
        <taxon>Bacteroidota</taxon>
        <taxon>Cytophagia</taxon>
        <taxon>Cytophagales</taxon>
        <taxon>Persicobacteraceae</taxon>
        <taxon>Persicobacter</taxon>
    </lineage>
</organism>
<dbReference type="InterPro" id="IPR055087">
    <property type="entry name" value="GldL-like_N"/>
</dbReference>
<dbReference type="SUPFAM" id="SSF58104">
    <property type="entry name" value="Methyl-accepting chemotaxis protein (MCP) signaling domain"/>
    <property type="match status" value="1"/>
</dbReference>
<accession>A0AAN5AMA5</accession>
<comment type="caution">
    <text evidence="4">The sequence shown here is derived from an EMBL/GenBank/DDBJ whole genome shotgun (WGS) entry which is preliminary data.</text>
</comment>
<dbReference type="RefSeq" id="WP_338237541.1">
    <property type="nucleotide sequence ID" value="NZ_BQKE01000001.1"/>
</dbReference>
<name>A0AAN5AMA5_9BACT</name>
<dbReference type="AlphaFoldDB" id="A0AAN5AMA5"/>
<dbReference type="Pfam" id="PF22827">
    <property type="entry name" value="GldL_N"/>
    <property type="match status" value="1"/>
</dbReference>
<evidence type="ECO:0000256" key="1">
    <source>
        <dbReference type="SAM" id="Coils"/>
    </source>
</evidence>
<keyword evidence="2" id="KW-0472">Membrane</keyword>
<feature type="transmembrane region" description="Helical" evidence="2">
    <location>
        <begin position="44"/>
        <end position="63"/>
    </location>
</feature>
<dbReference type="InterPro" id="IPR019852">
    <property type="entry name" value="Motility-assoc_prot_GldL"/>
</dbReference>
<protein>
    <recommendedName>
        <fullName evidence="3">Gliding motility protein GldL-like N-terminal domain-containing protein</fullName>
    </recommendedName>
</protein>
<dbReference type="EMBL" id="BQKE01000001">
    <property type="protein sequence ID" value="GJM62216.1"/>
    <property type="molecule type" value="Genomic_DNA"/>
</dbReference>
<keyword evidence="1" id="KW-0175">Coiled coil</keyword>
<evidence type="ECO:0000256" key="2">
    <source>
        <dbReference type="SAM" id="Phobius"/>
    </source>
</evidence>
<keyword evidence="2" id="KW-1133">Transmembrane helix</keyword>
<dbReference type="Proteomes" id="UP001310022">
    <property type="component" value="Unassembled WGS sequence"/>
</dbReference>
<feature type="transmembrane region" description="Helical" evidence="2">
    <location>
        <begin position="12"/>
        <end position="38"/>
    </location>
</feature>
<proteinExistence type="predicted"/>
<dbReference type="NCBIfam" id="TIGR03513">
    <property type="entry name" value="GldL_gliding"/>
    <property type="match status" value="2"/>
</dbReference>
<evidence type="ECO:0000259" key="3">
    <source>
        <dbReference type="Pfam" id="PF22827"/>
    </source>
</evidence>
<feature type="domain" description="Gliding motility protein GldL-like N-terminal" evidence="3">
    <location>
        <begin position="21"/>
        <end position="81"/>
    </location>
</feature>
<keyword evidence="5" id="KW-1185">Reference proteome</keyword>
<keyword evidence="2" id="KW-0812">Transmembrane</keyword>
<sequence length="291" mass="31027">MSKKKGGFKEFFYEKIAPIATGVGAAVVIVGALFKIMHYPGAEIILPVGMGVEAVLFLMFAFAPQHKDPEWSRVYPELADDYVGSNAPAKRPTANGGDAVAQKLDGMLSSAKIGPELVNSLGKGMKDLSTSVTKLSSLGDVVDATNNYSTSVKQASSQMVEVNKAYGNTIKAMNDAASNTAQTVHQMISASKAASDSMTSVANNTKEYHGQVQVVTKNLSALNAVYEMELKDSKDHIAAMNKFYGNISNAMSNMADAAKESEQFKGEINKLTNNLNSLNKVYGSMLTAMKG</sequence>